<feature type="signal peptide" evidence="1">
    <location>
        <begin position="1"/>
        <end position="26"/>
    </location>
</feature>
<dbReference type="GeneID" id="36545659"/>
<evidence type="ECO:0000259" key="2">
    <source>
        <dbReference type="Pfam" id="PF17111"/>
    </source>
</evidence>
<dbReference type="RefSeq" id="XP_024693724.1">
    <property type="nucleotide sequence ID" value="XM_024838135.1"/>
</dbReference>
<dbReference type="AlphaFoldDB" id="A0A2I1D5I6"/>
<keyword evidence="1" id="KW-0732">Signal</keyword>
<feature type="chain" id="PRO_5014147416" description="Azaphilone pigments biosynthesis cluster protein L N-terminal domain-containing protein" evidence="1">
    <location>
        <begin position="27"/>
        <end position="406"/>
    </location>
</feature>
<dbReference type="Pfam" id="PF17111">
    <property type="entry name" value="PigL_N"/>
    <property type="match status" value="1"/>
</dbReference>
<dbReference type="InterPro" id="IPR031348">
    <property type="entry name" value="PigL_N"/>
</dbReference>
<feature type="domain" description="Azaphilone pigments biosynthesis cluster protein L N-terminal" evidence="2">
    <location>
        <begin position="3"/>
        <end position="210"/>
    </location>
</feature>
<protein>
    <recommendedName>
        <fullName evidence="2">Azaphilone pigments biosynthesis cluster protein L N-terminal domain-containing protein</fullName>
    </recommendedName>
</protein>
<dbReference type="OrthoDB" id="5068804at2759"/>
<dbReference type="Proteomes" id="UP000234254">
    <property type="component" value="Unassembled WGS sequence"/>
</dbReference>
<accession>A0A2I1D5I6</accession>
<sequence>MGEPISLASGLLTLATFALQSSVTLYDTIERFKSHPKRVCDLKEELKALSEVLGSLIKLVNADTDSDLAALELPLLRCGNACKEFERELLKWSLRSSDGRTSLRDWARLRYMGDDIDGFRRLMAGYNLTFNVALADANLRKSSATAESLASYQTLIETAQAELKVHLEVIDSKFETVLRRNIPESDADNAELRAMQDERLNTEKCLQICTQSSEYLSQIQAIPENSHGFPGSDGPSSFSESLTNKSLQACKRNLGLTTAKLENHMEDLMNQLLAKSKREITSDDDWDLARLRDEWDTARQCIDICSKADNRLKENISTIENYATGDAAQLMVSTAGDIVRGRQVGGHLSDASVEQLSRDIAAINLRRTSYGPDSETGSQPASEFKDRYGWGFKLTPETSSSTFDRL</sequence>
<organism evidence="3 4">
    <name type="scientific">Aspergillus campestris (strain IBT 28561)</name>
    <dbReference type="NCBI Taxonomy" id="1392248"/>
    <lineage>
        <taxon>Eukaryota</taxon>
        <taxon>Fungi</taxon>
        <taxon>Dikarya</taxon>
        <taxon>Ascomycota</taxon>
        <taxon>Pezizomycotina</taxon>
        <taxon>Eurotiomycetes</taxon>
        <taxon>Eurotiomycetidae</taxon>
        <taxon>Eurotiales</taxon>
        <taxon>Aspergillaceae</taxon>
        <taxon>Aspergillus</taxon>
        <taxon>Aspergillus subgen. Circumdati</taxon>
    </lineage>
</organism>
<reference evidence="3" key="1">
    <citation type="submission" date="2016-12" db="EMBL/GenBank/DDBJ databases">
        <title>The genomes of Aspergillus section Nigri reveals drivers in fungal speciation.</title>
        <authorList>
            <consortium name="DOE Joint Genome Institute"/>
            <person name="Vesth T.C."/>
            <person name="Nybo J."/>
            <person name="Theobald S."/>
            <person name="Brandl J."/>
            <person name="Frisvad J.C."/>
            <person name="Nielsen K.F."/>
            <person name="Lyhne E.K."/>
            <person name="Kogle M.E."/>
            <person name="Kuo A."/>
            <person name="Riley R."/>
            <person name="Clum A."/>
            <person name="Nolan M."/>
            <person name="Lipzen A."/>
            <person name="Salamov A."/>
            <person name="Henrissat B."/>
            <person name="Wiebenga A."/>
            <person name="De vries R.P."/>
            <person name="Grigoriev I.V."/>
            <person name="Mortensen U.H."/>
            <person name="Andersen M.R."/>
            <person name="Baker S.E."/>
        </authorList>
    </citation>
    <scope>NUCLEOTIDE SEQUENCE</scope>
    <source>
        <strain evidence="3">IBT 28561</strain>
    </source>
</reference>
<name>A0A2I1D5I6_ASPC2</name>
<gene>
    <name evidence="3" type="ORF">P168DRAFT_296792</name>
</gene>
<dbReference type="VEuPathDB" id="FungiDB:P168DRAFT_296792"/>
<keyword evidence="4" id="KW-1185">Reference proteome</keyword>
<dbReference type="EMBL" id="MSFM01000005">
    <property type="protein sequence ID" value="PKY05130.1"/>
    <property type="molecule type" value="Genomic_DNA"/>
</dbReference>
<comment type="caution">
    <text evidence="3">The sequence shown here is derived from an EMBL/GenBank/DDBJ whole genome shotgun (WGS) entry which is preliminary data.</text>
</comment>
<evidence type="ECO:0000313" key="3">
    <source>
        <dbReference type="EMBL" id="PKY05130.1"/>
    </source>
</evidence>
<proteinExistence type="predicted"/>
<evidence type="ECO:0000256" key="1">
    <source>
        <dbReference type="SAM" id="SignalP"/>
    </source>
</evidence>
<evidence type="ECO:0000313" key="4">
    <source>
        <dbReference type="Proteomes" id="UP000234254"/>
    </source>
</evidence>